<dbReference type="OrthoDB" id="186490at2"/>
<dbReference type="GO" id="GO:0008360">
    <property type="term" value="P:regulation of cell shape"/>
    <property type="evidence" value="ECO:0007669"/>
    <property type="project" value="UniProtKB-UniRule"/>
</dbReference>
<evidence type="ECO:0000256" key="3">
    <source>
        <dbReference type="ARBA" id="ARBA00022960"/>
    </source>
</evidence>
<feature type="domain" description="L,D-TPase catalytic" evidence="7">
    <location>
        <begin position="55"/>
        <end position="224"/>
    </location>
</feature>
<evidence type="ECO:0000256" key="5">
    <source>
        <dbReference type="ARBA" id="ARBA00023316"/>
    </source>
</evidence>
<dbReference type="CDD" id="cd16913">
    <property type="entry name" value="YkuD_like"/>
    <property type="match status" value="1"/>
</dbReference>
<dbReference type="InterPro" id="IPR038063">
    <property type="entry name" value="Transpep_catalytic_dom"/>
</dbReference>
<dbReference type="InterPro" id="IPR005490">
    <property type="entry name" value="LD_TPept_cat_dom"/>
</dbReference>
<proteinExistence type="predicted"/>
<name>A0A4P8IG58_9FIRM</name>
<dbReference type="PANTHER" id="PTHR38589:SF1">
    <property type="entry name" value="BLR0621 PROTEIN"/>
    <property type="match status" value="1"/>
</dbReference>
<dbReference type="GO" id="GO:0009252">
    <property type="term" value="P:peptidoglycan biosynthetic process"/>
    <property type="evidence" value="ECO:0007669"/>
    <property type="project" value="UniProtKB-UniPathway"/>
</dbReference>
<gene>
    <name evidence="8" type="ORF">AR1Y2_1330</name>
</gene>
<dbReference type="PANTHER" id="PTHR38589">
    <property type="entry name" value="BLR0621 PROTEIN"/>
    <property type="match status" value="1"/>
</dbReference>
<dbReference type="PROSITE" id="PS52029">
    <property type="entry name" value="LD_TPASE"/>
    <property type="match status" value="1"/>
</dbReference>
<keyword evidence="5 6" id="KW-0961">Cell wall biogenesis/degradation</keyword>
<feature type="active site" description="Proton donor/acceptor" evidence="6">
    <location>
        <position position="189"/>
    </location>
</feature>
<keyword evidence="9" id="KW-1185">Reference proteome</keyword>
<feature type="active site" description="Nucleophile" evidence="6">
    <location>
        <position position="200"/>
    </location>
</feature>
<dbReference type="GO" id="GO:0071555">
    <property type="term" value="P:cell wall organization"/>
    <property type="evidence" value="ECO:0007669"/>
    <property type="project" value="UniProtKB-UniRule"/>
</dbReference>
<evidence type="ECO:0000256" key="6">
    <source>
        <dbReference type="PROSITE-ProRule" id="PRU01373"/>
    </source>
</evidence>
<organism evidence="8 9">
    <name type="scientific">Anaerostipes rhamnosivorans</name>
    <dbReference type="NCBI Taxonomy" id="1229621"/>
    <lineage>
        <taxon>Bacteria</taxon>
        <taxon>Bacillati</taxon>
        <taxon>Bacillota</taxon>
        <taxon>Clostridia</taxon>
        <taxon>Lachnospirales</taxon>
        <taxon>Lachnospiraceae</taxon>
        <taxon>Anaerostipes</taxon>
    </lineage>
</organism>
<dbReference type="AlphaFoldDB" id="A0A4P8IG58"/>
<keyword evidence="2" id="KW-0808">Transferase</keyword>
<comment type="pathway">
    <text evidence="1 6">Cell wall biogenesis; peptidoglycan biosynthesis.</text>
</comment>
<evidence type="ECO:0000259" key="7">
    <source>
        <dbReference type="PROSITE" id="PS52029"/>
    </source>
</evidence>
<sequence>MKKKRWMAVLVMAVLIWNMTAGIIEKQTVHAAAKKSVWQKKFDRFRYDSKVNQLIFVKYHKKSRATVCMYQKKNHKWKRILKCRGYVGKKGIYKKKEGDMKTPSGTYGVTGAFGIKKNPGSKMEYTKVNKYLYWCGDKKYYNRLVDVREKKHRCRGEHLIDYKPHYHYGLFLNYNPKHKYKKGSAIFMHCKGKKSFTAGCIAVSKANMKKIIRNAEPGVKICIYRS</sequence>
<keyword evidence="3 6" id="KW-0133">Cell shape</keyword>
<dbReference type="GO" id="GO:0016740">
    <property type="term" value="F:transferase activity"/>
    <property type="evidence" value="ECO:0007669"/>
    <property type="project" value="UniProtKB-KW"/>
</dbReference>
<dbReference type="UniPathway" id="UPA00219"/>
<evidence type="ECO:0000313" key="8">
    <source>
        <dbReference type="EMBL" id="QCP34784.1"/>
    </source>
</evidence>
<evidence type="ECO:0000256" key="4">
    <source>
        <dbReference type="ARBA" id="ARBA00022984"/>
    </source>
</evidence>
<evidence type="ECO:0000256" key="1">
    <source>
        <dbReference type="ARBA" id="ARBA00004752"/>
    </source>
</evidence>
<protein>
    <submittedName>
        <fullName evidence="8">Secreted protein with 1 GW repeat</fullName>
    </submittedName>
</protein>
<dbReference type="Pfam" id="PF03734">
    <property type="entry name" value="YkuD"/>
    <property type="match status" value="1"/>
</dbReference>
<keyword evidence="4 6" id="KW-0573">Peptidoglycan synthesis</keyword>
<dbReference type="Proteomes" id="UP000298653">
    <property type="component" value="Chromosome"/>
</dbReference>
<reference evidence="8 9" key="1">
    <citation type="submission" date="2019-05" db="EMBL/GenBank/DDBJ databases">
        <title>Complete genome sequencing of Anaerostipes rhamnosivorans.</title>
        <authorList>
            <person name="Bui T.P.N."/>
            <person name="de Vos W.M."/>
        </authorList>
    </citation>
    <scope>NUCLEOTIDE SEQUENCE [LARGE SCALE GENOMIC DNA]</scope>
    <source>
        <strain evidence="8 9">1y2</strain>
    </source>
</reference>
<dbReference type="EMBL" id="CP040058">
    <property type="protein sequence ID" value="QCP34784.1"/>
    <property type="molecule type" value="Genomic_DNA"/>
</dbReference>
<dbReference type="RefSeq" id="WP_137328277.1">
    <property type="nucleotide sequence ID" value="NZ_CP040058.1"/>
</dbReference>
<accession>A0A4P8IG58</accession>
<evidence type="ECO:0000256" key="2">
    <source>
        <dbReference type="ARBA" id="ARBA00022679"/>
    </source>
</evidence>
<dbReference type="SUPFAM" id="SSF141523">
    <property type="entry name" value="L,D-transpeptidase catalytic domain-like"/>
    <property type="match status" value="1"/>
</dbReference>
<evidence type="ECO:0000313" key="9">
    <source>
        <dbReference type="Proteomes" id="UP000298653"/>
    </source>
</evidence>
<dbReference type="KEGG" id="arf:AR1Y2_1330"/>